<dbReference type="InterPro" id="IPR050447">
    <property type="entry name" value="Erg6_SMT_methyltransf"/>
</dbReference>
<evidence type="ECO:0000313" key="3">
    <source>
        <dbReference type="EMBL" id="SKB93306.1"/>
    </source>
</evidence>
<proteinExistence type="predicted"/>
<evidence type="ECO:0000259" key="2">
    <source>
        <dbReference type="Pfam" id="PF08241"/>
    </source>
</evidence>
<dbReference type="Gene3D" id="3.40.50.150">
    <property type="entry name" value="Vaccinia Virus protein VP39"/>
    <property type="match status" value="1"/>
</dbReference>
<dbReference type="PANTHER" id="PTHR44068:SF11">
    <property type="entry name" value="GERANYL DIPHOSPHATE 2-C-METHYLTRANSFERASE"/>
    <property type="match status" value="1"/>
</dbReference>
<sequence>MNEQLESSTFSEKDQVKDFWNEASCGEDLYLAGFTEADYTSHSAKRYQLEPEIIAFGEFERFRNKKTLEIGVGLGADHQKLAEAGAILSGVDLTQRAINHTTRRFELNGLTSELAIADAENLPFAGETFEAVYSWGVLHHSPDTQRAIDEVYRVLKPGGFAKIMIYHKYSIVGLMLWLRYGLLRFKPLITMETIYSKYLESPGTKAYSRKEAEVLFKKFRIESISTPLNHADLLTSAVGQRHRGVLLNIMTKIWPRTLIKKFFPSNGIELMVTLYKS</sequence>
<accession>A0A1T5FAZ9</accession>
<organism evidence="3 4">
    <name type="scientific">Daejeonella lutea</name>
    <dbReference type="NCBI Taxonomy" id="572036"/>
    <lineage>
        <taxon>Bacteria</taxon>
        <taxon>Pseudomonadati</taxon>
        <taxon>Bacteroidota</taxon>
        <taxon>Sphingobacteriia</taxon>
        <taxon>Sphingobacteriales</taxon>
        <taxon>Sphingobacteriaceae</taxon>
        <taxon>Daejeonella</taxon>
    </lineage>
</organism>
<keyword evidence="4" id="KW-1185">Reference proteome</keyword>
<reference evidence="4" key="1">
    <citation type="submission" date="2017-02" db="EMBL/GenBank/DDBJ databases">
        <authorList>
            <person name="Varghese N."/>
            <person name="Submissions S."/>
        </authorList>
    </citation>
    <scope>NUCLEOTIDE SEQUENCE [LARGE SCALE GENOMIC DNA]</scope>
    <source>
        <strain evidence="4">DSM 22385</strain>
    </source>
</reference>
<dbReference type="CDD" id="cd02440">
    <property type="entry name" value="AdoMet_MTases"/>
    <property type="match status" value="1"/>
</dbReference>
<dbReference type="InterPro" id="IPR029063">
    <property type="entry name" value="SAM-dependent_MTases_sf"/>
</dbReference>
<protein>
    <submittedName>
        <fullName evidence="3">Ubiquinone/menaquinone biosynthesis C-methylase UbiE</fullName>
    </submittedName>
</protein>
<dbReference type="RefSeq" id="WP_079704058.1">
    <property type="nucleotide sequence ID" value="NZ_FUYR01000007.1"/>
</dbReference>
<dbReference type="AlphaFoldDB" id="A0A1T5FAZ9"/>
<dbReference type="InterPro" id="IPR013216">
    <property type="entry name" value="Methyltransf_11"/>
</dbReference>
<evidence type="ECO:0000256" key="1">
    <source>
        <dbReference type="ARBA" id="ARBA00022679"/>
    </source>
</evidence>
<keyword evidence="3" id="KW-0830">Ubiquinone</keyword>
<dbReference type="Proteomes" id="UP000189981">
    <property type="component" value="Unassembled WGS sequence"/>
</dbReference>
<feature type="domain" description="Methyltransferase type 11" evidence="2">
    <location>
        <begin position="68"/>
        <end position="160"/>
    </location>
</feature>
<keyword evidence="3" id="KW-0489">Methyltransferase</keyword>
<keyword evidence="1" id="KW-0808">Transferase</keyword>
<dbReference type="GO" id="GO:0008757">
    <property type="term" value="F:S-adenosylmethionine-dependent methyltransferase activity"/>
    <property type="evidence" value="ECO:0007669"/>
    <property type="project" value="InterPro"/>
</dbReference>
<dbReference type="GO" id="GO:0032259">
    <property type="term" value="P:methylation"/>
    <property type="evidence" value="ECO:0007669"/>
    <property type="project" value="UniProtKB-KW"/>
</dbReference>
<evidence type="ECO:0000313" key="4">
    <source>
        <dbReference type="Proteomes" id="UP000189981"/>
    </source>
</evidence>
<dbReference type="EMBL" id="FUYR01000007">
    <property type="protein sequence ID" value="SKB93306.1"/>
    <property type="molecule type" value="Genomic_DNA"/>
</dbReference>
<dbReference type="STRING" id="572036.SAMN05661099_3560"/>
<dbReference type="Pfam" id="PF08241">
    <property type="entry name" value="Methyltransf_11"/>
    <property type="match status" value="1"/>
</dbReference>
<dbReference type="OrthoDB" id="9795634at2"/>
<name>A0A1T5FAZ9_9SPHI</name>
<gene>
    <name evidence="3" type="ORF">SAMN05661099_3560</name>
</gene>
<dbReference type="SUPFAM" id="SSF53335">
    <property type="entry name" value="S-adenosyl-L-methionine-dependent methyltransferases"/>
    <property type="match status" value="1"/>
</dbReference>
<dbReference type="PANTHER" id="PTHR44068">
    <property type="entry name" value="ZGC:194242"/>
    <property type="match status" value="1"/>
</dbReference>